<accession>A0AAN5DBC9</accession>
<dbReference type="Proteomes" id="UP001328107">
    <property type="component" value="Unassembled WGS sequence"/>
</dbReference>
<feature type="compositionally biased region" description="Low complexity" evidence="1">
    <location>
        <begin position="87"/>
        <end position="99"/>
    </location>
</feature>
<protein>
    <recommendedName>
        <fullName evidence="4">Ankyrin repeat-containing protein</fullName>
    </recommendedName>
</protein>
<feature type="compositionally biased region" description="Polar residues" evidence="1">
    <location>
        <begin position="212"/>
        <end position="223"/>
    </location>
</feature>
<feature type="region of interest" description="Disordered" evidence="1">
    <location>
        <begin position="211"/>
        <end position="240"/>
    </location>
</feature>
<dbReference type="SUPFAM" id="SSF48403">
    <property type="entry name" value="Ankyrin repeat"/>
    <property type="match status" value="1"/>
</dbReference>
<comment type="caution">
    <text evidence="2">The sequence shown here is derived from an EMBL/GenBank/DDBJ whole genome shotgun (WGS) entry which is preliminary data.</text>
</comment>
<feature type="compositionally biased region" description="Basic and acidic residues" evidence="1">
    <location>
        <begin position="11"/>
        <end position="33"/>
    </location>
</feature>
<feature type="compositionally biased region" description="Basic residues" evidence="1">
    <location>
        <begin position="1"/>
        <end position="10"/>
    </location>
</feature>
<dbReference type="Gene3D" id="1.25.40.20">
    <property type="entry name" value="Ankyrin repeat-containing domain"/>
    <property type="match status" value="1"/>
</dbReference>
<keyword evidence="3" id="KW-1185">Reference proteome</keyword>
<evidence type="ECO:0000256" key="1">
    <source>
        <dbReference type="SAM" id="MobiDB-lite"/>
    </source>
</evidence>
<feature type="compositionally biased region" description="Polar residues" evidence="1">
    <location>
        <begin position="108"/>
        <end position="125"/>
    </location>
</feature>
<name>A0AAN5DBC9_9BILA</name>
<dbReference type="InterPro" id="IPR036770">
    <property type="entry name" value="Ankyrin_rpt-contain_sf"/>
</dbReference>
<gene>
    <name evidence="2" type="ORF">PMAYCL1PPCAC_29690</name>
</gene>
<dbReference type="EMBL" id="BTRK01000006">
    <property type="protein sequence ID" value="GMR59495.1"/>
    <property type="molecule type" value="Genomic_DNA"/>
</dbReference>
<evidence type="ECO:0008006" key="4">
    <source>
        <dbReference type="Google" id="ProtNLM"/>
    </source>
</evidence>
<evidence type="ECO:0000313" key="2">
    <source>
        <dbReference type="EMBL" id="GMR59495.1"/>
    </source>
</evidence>
<feature type="region of interest" description="Disordered" evidence="1">
    <location>
        <begin position="1"/>
        <end position="129"/>
    </location>
</feature>
<sequence length="815" mass="91860">MANGGKKKNKKNDETGRKESARERMNQEIETKRQIVTANVDNGISERDQPEAPIDNEGSITTKDCWSNKDGEKNEKKVVGDKRRDSMGGSVSTSSNSSGTDEEVLSPANRSLIPSPQSDISEESQASAPIHIAHSISSIDQVAQSVVEAGTEEALTTLSEYLPYTMTRRNSKNKKKVEAGNLAVGNTTEIGEVSASLQSPSPVPRQVVTPILNGNISPPSTEVASFRSISDDHPGEMSDATPKIEKEKEKEVHHAIPRQHDPSLSLTLRQHDQIRPYKGAAGHFPIPHANFPVEHSDALFHDLVRQQYVHSIIDPLCSESLLRRSEYLEKTTKENVRDRLEAYISNTEGKEQDWDFMEYHELAVQSETTEGHGLWVKGEREVLKNILDDVPKLLAKQKVPWIRDLLKLIFDGKAKKVHNRLRVMVSMLRHRGGFDKCTDAEIYTHVATTLLEAGTNTRLGYSYVHVLAAQGRDEMMCAEEGHKRCMTLQMMLAPLTPESLQKALSLKAVEWRMRTPLHFATATGQPCQLDALQHFKADCTAPDQLGATPIVYAVLRDNVPMLRMLAWYGADTMQTCDKYGHTALDWVNVTGKFPLGKNCVDFIEKRNSAFEDVIKRWMHEITSVFILKKGLSEVHTLDCRQPSDQVMEKIPINNEVVNIPHWIGHINKTVHFKLRPTVNNDDRSCMFLLIIPFTYRITDDKSPPECPDIVRRTLFTEEDDGRPRPIQFLTEHPFIKVKDPLSSRPPLQKALVPLLVQPNTGTFWAYKIPSDVLSNECIWVNLSLDLLKVDVILRDNLRLLIQVVSLHSKQQYSSI</sequence>
<proteinExistence type="predicted"/>
<organism evidence="2 3">
    <name type="scientific">Pristionchus mayeri</name>
    <dbReference type="NCBI Taxonomy" id="1317129"/>
    <lineage>
        <taxon>Eukaryota</taxon>
        <taxon>Metazoa</taxon>
        <taxon>Ecdysozoa</taxon>
        <taxon>Nematoda</taxon>
        <taxon>Chromadorea</taxon>
        <taxon>Rhabditida</taxon>
        <taxon>Rhabditina</taxon>
        <taxon>Diplogasteromorpha</taxon>
        <taxon>Diplogasteroidea</taxon>
        <taxon>Neodiplogasteridae</taxon>
        <taxon>Pristionchus</taxon>
    </lineage>
</organism>
<feature type="compositionally biased region" description="Basic and acidic residues" evidence="1">
    <location>
        <begin position="66"/>
        <end position="86"/>
    </location>
</feature>
<evidence type="ECO:0000313" key="3">
    <source>
        <dbReference type="Proteomes" id="UP001328107"/>
    </source>
</evidence>
<reference evidence="3" key="1">
    <citation type="submission" date="2022-10" db="EMBL/GenBank/DDBJ databases">
        <title>Genome assembly of Pristionchus species.</title>
        <authorList>
            <person name="Yoshida K."/>
            <person name="Sommer R.J."/>
        </authorList>
    </citation>
    <scope>NUCLEOTIDE SEQUENCE [LARGE SCALE GENOMIC DNA]</scope>
    <source>
        <strain evidence="3">RS5460</strain>
    </source>
</reference>
<feature type="compositionally biased region" description="Basic and acidic residues" evidence="1">
    <location>
        <begin position="229"/>
        <end position="240"/>
    </location>
</feature>
<dbReference type="AlphaFoldDB" id="A0AAN5DBC9"/>